<dbReference type="SUPFAM" id="SSF81653">
    <property type="entry name" value="Calcium ATPase, transduction domain A"/>
    <property type="match status" value="1"/>
</dbReference>
<evidence type="ECO:0000256" key="5">
    <source>
        <dbReference type="ARBA" id="ARBA00022796"/>
    </source>
</evidence>
<dbReference type="Gene3D" id="2.70.150.10">
    <property type="entry name" value="Calcium-transporting ATPase, cytoplasmic transduction domain A"/>
    <property type="match status" value="1"/>
</dbReference>
<dbReference type="FunFam" id="2.70.150.10:FF:000002">
    <property type="entry name" value="Copper-transporting ATPase 1, putative"/>
    <property type="match status" value="1"/>
</dbReference>
<feature type="domain" description="HMA" evidence="12">
    <location>
        <begin position="74"/>
        <end position="140"/>
    </location>
</feature>
<dbReference type="PROSITE" id="PS01047">
    <property type="entry name" value="HMA_1"/>
    <property type="match status" value="1"/>
</dbReference>
<dbReference type="SUPFAM" id="SSF55008">
    <property type="entry name" value="HMA, heavy metal-associated domain"/>
    <property type="match status" value="2"/>
</dbReference>
<dbReference type="Pfam" id="PF00122">
    <property type="entry name" value="E1-E2_ATPase"/>
    <property type="match status" value="1"/>
</dbReference>
<comment type="caution">
    <text evidence="13">The sequence shown here is derived from an EMBL/GenBank/DDBJ whole genome shotgun (WGS) entry which is preliminary data.</text>
</comment>
<dbReference type="PROSITE" id="PS50846">
    <property type="entry name" value="HMA_2"/>
    <property type="match status" value="2"/>
</dbReference>
<dbReference type="InterPro" id="IPR017969">
    <property type="entry name" value="Heavy-metal-associated_CS"/>
</dbReference>
<keyword evidence="7" id="KW-1278">Translocase</keyword>
<name>A0A7V5HM47_UNCW3</name>
<comment type="subcellular location">
    <subcellularLocation>
        <location evidence="1">Endomembrane system</location>
        <topology evidence="1">Multi-pass membrane protein</topology>
    </subcellularLocation>
</comment>
<dbReference type="AlphaFoldDB" id="A0A7V5HM47"/>
<protein>
    <submittedName>
        <fullName evidence="13">DUF2703 domain-containing protein</fullName>
    </submittedName>
</protein>
<feature type="non-terminal residue" evidence="13">
    <location>
        <position position="488"/>
    </location>
</feature>
<evidence type="ECO:0000256" key="4">
    <source>
        <dbReference type="ARBA" id="ARBA00022723"/>
    </source>
</evidence>
<dbReference type="Gene3D" id="3.30.70.100">
    <property type="match status" value="2"/>
</dbReference>
<organism evidence="13">
    <name type="scientific">candidate division WOR-3 bacterium</name>
    <dbReference type="NCBI Taxonomy" id="2052148"/>
    <lineage>
        <taxon>Bacteria</taxon>
        <taxon>Bacteria division WOR-3</taxon>
    </lineage>
</organism>
<dbReference type="GO" id="GO:0043682">
    <property type="term" value="F:P-type divalent copper transporter activity"/>
    <property type="evidence" value="ECO:0007669"/>
    <property type="project" value="TreeGrafter"/>
</dbReference>
<dbReference type="CDD" id="cd00371">
    <property type="entry name" value="HMA"/>
    <property type="match status" value="2"/>
</dbReference>
<sequence length="488" mass="54454">MTSDKKNIRIKIKGMTCATCAKTVEKSLANLNGVLKADVNLATETASVELMPGKVDLKTVKKAIQEAGYDVVFAHTTVKIGGMTCAMCVKTIENALKKLDGIIEVSVNLGTEKAHIVYNPEEVGPIDFKKAIESAGYKYLGTEEKPLEEEETRKKELKSRLIRIIIGFVFGILLMLMGYLKLTFPFEKSLLMLLVATPPFIYVSLPIFRAGFRALKNRTLNMDVMYSMGIGVAYISSLMGTFNLVLTRDFLFYDTALLLASFLSLGRFLEARAKGKTSEAIKKLIGLRPKTAHLLKIENLEIEVLHTKGCAYYIRALEELNKVLKTLGLDDKTVKIKEVKESEIENIIFPGSPTIWVNGRDLEGKQESFSGCRIYKWKDKYFEYPPEELILEKIIQFLSEEDVELEKVEPGDILFVKPGEKIPVDGTVLSGESYVDESMITGEPLPRLKKRGDKVIGGTLNKNGVLVFKAEKVGKDTLLSQIISLVEE</sequence>
<evidence type="ECO:0000256" key="8">
    <source>
        <dbReference type="ARBA" id="ARBA00022989"/>
    </source>
</evidence>
<dbReference type="InterPro" id="IPR021219">
    <property type="entry name" value="DUF2703"/>
</dbReference>
<keyword evidence="8 11" id="KW-1133">Transmembrane helix</keyword>
<feature type="domain" description="HMA" evidence="12">
    <location>
        <begin position="6"/>
        <end position="72"/>
    </location>
</feature>
<proteinExistence type="inferred from homology"/>
<dbReference type="NCBIfam" id="TIGR00003">
    <property type="entry name" value="copper ion binding protein"/>
    <property type="match status" value="2"/>
</dbReference>
<dbReference type="InterPro" id="IPR059000">
    <property type="entry name" value="ATPase_P-type_domA"/>
</dbReference>
<dbReference type="GO" id="GO:0055070">
    <property type="term" value="P:copper ion homeostasis"/>
    <property type="evidence" value="ECO:0007669"/>
    <property type="project" value="TreeGrafter"/>
</dbReference>
<evidence type="ECO:0000256" key="6">
    <source>
        <dbReference type="ARBA" id="ARBA00022842"/>
    </source>
</evidence>
<dbReference type="Pfam" id="PF10865">
    <property type="entry name" value="DUF2703"/>
    <property type="match status" value="1"/>
</dbReference>
<evidence type="ECO:0000256" key="2">
    <source>
        <dbReference type="ARBA" id="ARBA00006024"/>
    </source>
</evidence>
<dbReference type="GO" id="GO:0005507">
    <property type="term" value="F:copper ion binding"/>
    <property type="evidence" value="ECO:0007669"/>
    <property type="project" value="InterPro"/>
</dbReference>
<keyword evidence="9" id="KW-0186">Copper</keyword>
<dbReference type="GO" id="GO:0016020">
    <property type="term" value="C:membrane"/>
    <property type="evidence" value="ECO:0007669"/>
    <property type="project" value="UniProtKB-SubCell"/>
</dbReference>
<evidence type="ECO:0000313" key="13">
    <source>
        <dbReference type="EMBL" id="HHF52774.1"/>
    </source>
</evidence>
<feature type="transmembrane region" description="Helical" evidence="11">
    <location>
        <begin position="224"/>
        <end position="244"/>
    </location>
</feature>
<dbReference type="Pfam" id="PF00403">
    <property type="entry name" value="HMA"/>
    <property type="match status" value="2"/>
</dbReference>
<evidence type="ECO:0000256" key="9">
    <source>
        <dbReference type="ARBA" id="ARBA00023008"/>
    </source>
</evidence>
<keyword evidence="5" id="KW-0187">Copper transport</keyword>
<comment type="similarity">
    <text evidence="2">Belongs to the cation transport ATPase (P-type) (TC 3.A.3) family. Type IB subfamily.</text>
</comment>
<dbReference type="InterPro" id="IPR006122">
    <property type="entry name" value="HMA_Cu_ion-bd"/>
</dbReference>
<dbReference type="EMBL" id="DRTX01000014">
    <property type="protein sequence ID" value="HHF52774.1"/>
    <property type="molecule type" value="Genomic_DNA"/>
</dbReference>
<evidence type="ECO:0000256" key="10">
    <source>
        <dbReference type="ARBA" id="ARBA00023136"/>
    </source>
</evidence>
<gene>
    <name evidence="13" type="ORF">ENL43_00230</name>
</gene>
<feature type="transmembrane region" description="Helical" evidence="11">
    <location>
        <begin position="161"/>
        <end position="180"/>
    </location>
</feature>
<reference evidence="13" key="1">
    <citation type="journal article" date="2020" name="mSystems">
        <title>Genome- and Community-Level Interaction Insights into Carbon Utilization and Element Cycling Functions of Hydrothermarchaeota in Hydrothermal Sediment.</title>
        <authorList>
            <person name="Zhou Z."/>
            <person name="Liu Y."/>
            <person name="Xu W."/>
            <person name="Pan J."/>
            <person name="Luo Z.H."/>
            <person name="Li M."/>
        </authorList>
    </citation>
    <scope>NUCLEOTIDE SEQUENCE [LARGE SCALE GENOMIC DNA]</scope>
    <source>
        <strain evidence="13">HyVt-96</strain>
    </source>
</reference>
<dbReference type="FunFam" id="3.30.70.100:FF:000005">
    <property type="entry name" value="Copper-exporting P-type ATPase A"/>
    <property type="match status" value="2"/>
</dbReference>
<keyword evidence="5" id="KW-0813">Transport</keyword>
<dbReference type="InterPro" id="IPR008250">
    <property type="entry name" value="ATPase_P-typ_transduc_dom_A_sf"/>
</dbReference>
<evidence type="ECO:0000256" key="1">
    <source>
        <dbReference type="ARBA" id="ARBA00004127"/>
    </source>
</evidence>
<evidence type="ECO:0000256" key="3">
    <source>
        <dbReference type="ARBA" id="ARBA00022692"/>
    </source>
</evidence>
<dbReference type="PANTHER" id="PTHR43520">
    <property type="entry name" value="ATP7, ISOFORM B"/>
    <property type="match status" value="1"/>
</dbReference>
<evidence type="ECO:0000259" key="12">
    <source>
        <dbReference type="PROSITE" id="PS50846"/>
    </source>
</evidence>
<keyword evidence="5" id="KW-0406">Ion transport</keyword>
<feature type="transmembrane region" description="Helical" evidence="11">
    <location>
        <begin position="192"/>
        <end position="212"/>
    </location>
</feature>
<dbReference type="Proteomes" id="UP000886050">
    <property type="component" value="Unassembled WGS sequence"/>
</dbReference>
<evidence type="ECO:0000256" key="11">
    <source>
        <dbReference type="SAM" id="Phobius"/>
    </source>
</evidence>
<keyword evidence="4" id="KW-0479">Metal-binding</keyword>
<accession>A0A7V5HM47</accession>
<evidence type="ECO:0000256" key="7">
    <source>
        <dbReference type="ARBA" id="ARBA00022967"/>
    </source>
</evidence>
<feature type="transmembrane region" description="Helical" evidence="11">
    <location>
        <begin position="250"/>
        <end position="269"/>
    </location>
</feature>
<keyword evidence="3 11" id="KW-0812">Transmembrane</keyword>
<keyword evidence="10 11" id="KW-0472">Membrane</keyword>
<dbReference type="InterPro" id="IPR036163">
    <property type="entry name" value="HMA_dom_sf"/>
</dbReference>
<keyword evidence="6" id="KW-0460">Magnesium</keyword>
<dbReference type="InterPro" id="IPR006121">
    <property type="entry name" value="HMA_dom"/>
</dbReference>
<dbReference type="PANTHER" id="PTHR43520:SF8">
    <property type="entry name" value="P-TYPE CU(+) TRANSPORTER"/>
    <property type="match status" value="1"/>
</dbReference>